<keyword evidence="4 7" id="KW-1133">Transmembrane helix</keyword>
<gene>
    <name evidence="9" type="ORF">CK510_04915</name>
</gene>
<evidence type="ECO:0000256" key="5">
    <source>
        <dbReference type="ARBA" id="ARBA00023004"/>
    </source>
</evidence>
<evidence type="ECO:0000256" key="6">
    <source>
        <dbReference type="ARBA" id="ARBA00023136"/>
    </source>
</evidence>
<keyword evidence="2" id="KW-0813">Transport</keyword>
<dbReference type="PANTHER" id="PTHR36964:SF1">
    <property type="entry name" value="PROTEIN-METHIONINE-SULFOXIDE REDUCTASE HEME-BINDING SUBUNIT MSRQ"/>
    <property type="match status" value="1"/>
</dbReference>
<feature type="transmembrane region" description="Helical" evidence="7">
    <location>
        <begin position="37"/>
        <end position="58"/>
    </location>
</feature>
<keyword evidence="5" id="KW-0408">Iron</keyword>
<dbReference type="GO" id="GO:0016679">
    <property type="term" value="F:oxidoreductase activity, acting on diphenols and related substances as donors"/>
    <property type="evidence" value="ECO:0007669"/>
    <property type="project" value="TreeGrafter"/>
</dbReference>
<comment type="caution">
    <text evidence="9">The sequence shown here is derived from an EMBL/GenBank/DDBJ whole genome shotgun (WGS) entry which is preliminary data.</text>
</comment>
<accession>A0A2A2TNY7</accession>
<reference evidence="9 10" key="1">
    <citation type="submission" date="2017-08" db="EMBL/GenBank/DDBJ databases">
        <title>Draft genome sequence of filamentous cyanobacterium Calothrix elsteri CCALA 953.</title>
        <authorList>
            <person name="Gagunashvili A.N."/>
            <person name="Elster J."/>
            <person name="Andresson O.S."/>
        </authorList>
    </citation>
    <scope>NUCLEOTIDE SEQUENCE [LARGE SCALE GENOMIC DNA]</scope>
    <source>
        <strain evidence="9 10">CCALA 953</strain>
    </source>
</reference>
<evidence type="ECO:0000256" key="1">
    <source>
        <dbReference type="ARBA" id="ARBA00004141"/>
    </source>
</evidence>
<evidence type="ECO:0000256" key="4">
    <source>
        <dbReference type="ARBA" id="ARBA00022989"/>
    </source>
</evidence>
<keyword evidence="3 7" id="KW-0812">Transmembrane</keyword>
<feature type="transmembrane region" description="Helical" evidence="7">
    <location>
        <begin position="167"/>
        <end position="187"/>
    </location>
</feature>
<feature type="transmembrane region" description="Helical" evidence="7">
    <location>
        <begin position="145"/>
        <end position="161"/>
    </location>
</feature>
<evidence type="ECO:0000313" key="10">
    <source>
        <dbReference type="Proteomes" id="UP000218238"/>
    </source>
</evidence>
<name>A0A2A2TNY7_9CYAN</name>
<evidence type="ECO:0000313" key="9">
    <source>
        <dbReference type="EMBL" id="PAX59848.1"/>
    </source>
</evidence>
<evidence type="ECO:0000256" key="3">
    <source>
        <dbReference type="ARBA" id="ARBA00022692"/>
    </source>
</evidence>
<sequence>MRISIFEDKKALIFLFASIVSYITCLFLALFLQPAPFANFIGFLGLIVYLATIIPSIFKTVFPQIRSHTGLKWLLRHRRYTGIIAFVLASNHGLLMTIQMHIDFSNPYTYIHYFQGILMMFIMTLLAITSNDWSVKKFKKNWKNLHKLTYLIIFILPWHILDKMYRHWSYLTPLSVMLSLIFISLFIKRQKIEMTN</sequence>
<dbReference type="PANTHER" id="PTHR36964">
    <property type="entry name" value="PROTEIN-METHIONINE-SULFOXIDE REDUCTASE HEME-BINDING SUBUNIT MSRQ"/>
    <property type="match status" value="1"/>
</dbReference>
<feature type="transmembrane region" description="Helical" evidence="7">
    <location>
        <begin position="110"/>
        <end position="133"/>
    </location>
</feature>
<feature type="transmembrane region" description="Helical" evidence="7">
    <location>
        <begin position="79"/>
        <end position="98"/>
    </location>
</feature>
<protein>
    <submittedName>
        <fullName evidence="9">Iron reductase</fullName>
    </submittedName>
</protein>
<evidence type="ECO:0000259" key="8">
    <source>
        <dbReference type="Pfam" id="PF01794"/>
    </source>
</evidence>
<dbReference type="Pfam" id="PF01794">
    <property type="entry name" value="Ferric_reduct"/>
    <property type="match status" value="1"/>
</dbReference>
<feature type="domain" description="Ferric oxidoreductase" evidence="8">
    <location>
        <begin position="42"/>
        <end position="156"/>
    </location>
</feature>
<keyword evidence="6 7" id="KW-0472">Membrane</keyword>
<dbReference type="AlphaFoldDB" id="A0A2A2TNY7"/>
<evidence type="ECO:0000256" key="7">
    <source>
        <dbReference type="SAM" id="Phobius"/>
    </source>
</evidence>
<dbReference type="GO" id="GO:0005886">
    <property type="term" value="C:plasma membrane"/>
    <property type="evidence" value="ECO:0007669"/>
    <property type="project" value="TreeGrafter"/>
</dbReference>
<dbReference type="InterPro" id="IPR013130">
    <property type="entry name" value="Fe3_Rdtase_TM_dom"/>
</dbReference>
<dbReference type="RefSeq" id="WP_095720633.1">
    <property type="nucleotide sequence ID" value="NZ_NTFS01000033.1"/>
</dbReference>
<feature type="transmembrane region" description="Helical" evidence="7">
    <location>
        <begin position="12"/>
        <end position="31"/>
    </location>
</feature>
<evidence type="ECO:0000256" key="2">
    <source>
        <dbReference type="ARBA" id="ARBA00022448"/>
    </source>
</evidence>
<dbReference type="OrthoDB" id="9788328at2"/>
<dbReference type="InterPro" id="IPR022837">
    <property type="entry name" value="MsrQ-like"/>
</dbReference>
<dbReference type="GO" id="GO:0020037">
    <property type="term" value="F:heme binding"/>
    <property type="evidence" value="ECO:0007669"/>
    <property type="project" value="TreeGrafter"/>
</dbReference>
<organism evidence="9 10">
    <name type="scientific">Brunnivagina elsteri CCALA 953</name>
    <dbReference type="NCBI Taxonomy" id="987040"/>
    <lineage>
        <taxon>Bacteria</taxon>
        <taxon>Bacillati</taxon>
        <taxon>Cyanobacteriota</taxon>
        <taxon>Cyanophyceae</taxon>
        <taxon>Nostocales</taxon>
        <taxon>Calotrichaceae</taxon>
        <taxon>Brunnivagina</taxon>
    </lineage>
</organism>
<proteinExistence type="predicted"/>
<dbReference type="EMBL" id="NTFS01000033">
    <property type="protein sequence ID" value="PAX59848.1"/>
    <property type="molecule type" value="Genomic_DNA"/>
</dbReference>
<dbReference type="Proteomes" id="UP000218238">
    <property type="component" value="Unassembled WGS sequence"/>
</dbReference>
<dbReference type="GO" id="GO:0010181">
    <property type="term" value="F:FMN binding"/>
    <property type="evidence" value="ECO:0007669"/>
    <property type="project" value="TreeGrafter"/>
</dbReference>
<keyword evidence="10" id="KW-1185">Reference proteome</keyword>
<comment type="subcellular location">
    <subcellularLocation>
        <location evidence="1">Membrane</location>
        <topology evidence="1">Multi-pass membrane protein</topology>
    </subcellularLocation>
</comment>